<gene>
    <name evidence="2" type="ORF">Asi03nite_34520</name>
</gene>
<dbReference type="Proteomes" id="UP000629619">
    <property type="component" value="Unassembled WGS sequence"/>
</dbReference>
<name>A0A919N7I9_9ACTN</name>
<dbReference type="GO" id="GO:0004252">
    <property type="term" value="F:serine-type endopeptidase activity"/>
    <property type="evidence" value="ECO:0007669"/>
    <property type="project" value="InterPro"/>
</dbReference>
<dbReference type="PRINTS" id="PR00834">
    <property type="entry name" value="PROTEASES2C"/>
</dbReference>
<dbReference type="SUPFAM" id="SSF50494">
    <property type="entry name" value="Trypsin-like serine proteases"/>
    <property type="match status" value="1"/>
</dbReference>
<protein>
    <recommendedName>
        <fullName evidence="4">Serine protease PepD</fullName>
    </recommendedName>
</protein>
<keyword evidence="3" id="KW-1185">Reference proteome</keyword>
<accession>A0A919N7I9</accession>
<dbReference type="PANTHER" id="PTHR43019:SF23">
    <property type="entry name" value="PROTEASE DO-LIKE 5, CHLOROPLASTIC"/>
    <property type="match status" value="1"/>
</dbReference>
<comment type="caution">
    <text evidence="2">The sequence shown here is derived from an EMBL/GenBank/DDBJ whole genome shotgun (WGS) entry which is preliminary data.</text>
</comment>
<evidence type="ECO:0008006" key="4">
    <source>
        <dbReference type="Google" id="ProtNLM"/>
    </source>
</evidence>
<dbReference type="Gene3D" id="2.40.10.120">
    <property type="match status" value="1"/>
</dbReference>
<sequence>MTATYEPFTPAGSPEPRRDRYASRQDERYGSRDDRYDTRDDRYDTRYDDGHRRPEDPWAAQQPSWAQPEPAVPRWSGQPEPAAPRWSDQPEPDYGYAAPAPVQHGPGPGPGLAPLRERRPARTKPMVIGLVAVLLAVTGWQAYRIETVIQSSNDLATAVSTEQNRSAELEKALTNVFDPEGISSSALPSVFRVRAGDFTGTAFSVGAKAKDGTANLLTNFHVVESVFNAGNRGVTLEQGATRINATIVKVDKAKDLALLTAKKEIKPLAVAAGTVKPGQPVVVLGNPLGLDDTVTQGVISAFRQDDADGPTIQFDAPINPGNSGGPVVNTGKQVVALATAKARDAEGIGLGIPIATACATFKNVC</sequence>
<evidence type="ECO:0000256" key="1">
    <source>
        <dbReference type="SAM" id="MobiDB-lite"/>
    </source>
</evidence>
<feature type="region of interest" description="Disordered" evidence="1">
    <location>
        <begin position="1"/>
        <end position="116"/>
    </location>
</feature>
<proteinExistence type="predicted"/>
<dbReference type="InterPro" id="IPR001940">
    <property type="entry name" value="Peptidase_S1C"/>
</dbReference>
<dbReference type="RefSeq" id="WP_203680894.1">
    <property type="nucleotide sequence ID" value="NZ_BOMW01000032.1"/>
</dbReference>
<dbReference type="GO" id="GO:0006508">
    <property type="term" value="P:proteolysis"/>
    <property type="evidence" value="ECO:0007669"/>
    <property type="project" value="InterPro"/>
</dbReference>
<dbReference type="EMBL" id="BOMW01000032">
    <property type="protein sequence ID" value="GIF05914.1"/>
    <property type="molecule type" value="Genomic_DNA"/>
</dbReference>
<dbReference type="PANTHER" id="PTHR43019">
    <property type="entry name" value="SERINE ENDOPROTEASE DEGS"/>
    <property type="match status" value="1"/>
</dbReference>
<feature type="compositionally biased region" description="Basic and acidic residues" evidence="1">
    <location>
        <begin position="15"/>
        <end position="56"/>
    </location>
</feature>
<dbReference type="AlphaFoldDB" id="A0A919N7I9"/>
<dbReference type="InterPro" id="IPR009003">
    <property type="entry name" value="Peptidase_S1_PA"/>
</dbReference>
<evidence type="ECO:0000313" key="3">
    <source>
        <dbReference type="Proteomes" id="UP000629619"/>
    </source>
</evidence>
<reference evidence="2" key="1">
    <citation type="submission" date="2021-01" db="EMBL/GenBank/DDBJ databases">
        <title>Whole genome shotgun sequence of Actinoplanes siamensis NBRC 109076.</title>
        <authorList>
            <person name="Komaki H."/>
            <person name="Tamura T."/>
        </authorList>
    </citation>
    <scope>NUCLEOTIDE SEQUENCE</scope>
    <source>
        <strain evidence="2">NBRC 109076</strain>
    </source>
</reference>
<evidence type="ECO:0000313" key="2">
    <source>
        <dbReference type="EMBL" id="GIF05914.1"/>
    </source>
</evidence>
<dbReference type="Pfam" id="PF13365">
    <property type="entry name" value="Trypsin_2"/>
    <property type="match status" value="1"/>
</dbReference>
<organism evidence="2 3">
    <name type="scientific">Actinoplanes siamensis</name>
    <dbReference type="NCBI Taxonomy" id="1223317"/>
    <lineage>
        <taxon>Bacteria</taxon>
        <taxon>Bacillati</taxon>
        <taxon>Actinomycetota</taxon>
        <taxon>Actinomycetes</taxon>
        <taxon>Micromonosporales</taxon>
        <taxon>Micromonosporaceae</taxon>
        <taxon>Actinoplanes</taxon>
    </lineage>
</organism>